<dbReference type="EMBL" id="JAMGSI010000002">
    <property type="protein sequence ID" value="MCL6657744.1"/>
    <property type="molecule type" value="Genomic_DNA"/>
</dbReference>
<accession>A0ABT0R9Y1</accession>
<dbReference type="GeneID" id="84024305"/>
<keyword evidence="1" id="KW-1133">Transmembrane helix</keyword>
<feature type="transmembrane region" description="Helical" evidence="1">
    <location>
        <begin position="20"/>
        <end position="42"/>
    </location>
</feature>
<gene>
    <name evidence="2" type="ORF">M8N44_10535</name>
</gene>
<proteinExistence type="predicted"/>
<keyword evidence="3" id="KW-1185">Reference proteome</keyword>
<name>A0ABT0R9Y1_9BACT</name>
<dbReference type="Proteomes" id="UP001202031">
    <property type="component" value="Unassembled WGS sequence"/>
</dbReference>
<organism evidence="2 3">
    <name type="scientific">Akkermansia massiliensis</name>
    <dbReference type="NCBI Taxonomy" id="2927224"/>
    <lineage>
        <taxon>Bacteria</taxon>
        <taxon>Pseudomonadati</taxon>
        <taxon>Verrucomicrobiota</taxon>
        <taxon>Verrucomicrobiia</taxon>
        <taxon>Verrucomicrobiales</taxon>
        <taxon>Akkermansiaceae</taxon>
        <taxon>Akkermansia</taxon>
    </lineage>
</organism>
<dbReference type="RefSeq" id="WP_102727911.1">
    <property type="nucleotide sequence ID" value="NZ_CP072027.1"/>
</dbReference>
<keyword evidence="1" id="KW-0472">Membrane</keyword>
<evidence type="ECO:0000313" key="3">
    <source>
        <dbReference type="Proteomes" id="UP001202031"/>
    </source>
</evidence>
<evidence type="ECO:0000313" key="2">
    <source>
        <dbReference type="EMBL" id="MCL6657744.1"/>
    </source>
</evidence>
<sequence length="64" mass="7075">MRLETLFDTVLPLAGAVLCSLARGIILAGMAWLAVCLFWRAVEMDNQDVQDRAALTKWKGGIVR</sequence>
<comment type="caution">
    <text evidence="2">The sequence shown here is derived from an EMBL/GenBank/DDBJ whole genome shotgun (WGS) entry which is preliminary data.</text>
</comment>
<evidence type="ECO:0000256" key="1">
    <source>
        <dbReference type="SAM" id="Phobius"/>
    </source>
</evidence>
<protein>
    <submittedName>
        <fullName evidence="2">Uncharacterized protein</fullName>
    </submittedName>
</protein>
<keyword evidence="1" id="KW-0812">Transmembrane</keyword>
<reference evidence="2 3" key="1">
    <citation type="submission" date="2022-03" db="EMBL/GenBank/DDBJ databases">
        <title>Taxonomic description of new species and reclassification of some bacterial strains.</title>
        <authorList>
            <person name="Ndongo S."/>
        </authorList>
    </citation>
    <scope>NUCLEOTIDE SEQUENCE [LARGE SCALE GENOMIC DNA]</scope>
    <source>
        <strain evidence="2 3">Marseille-P6666</strain>
    </source>
</reference>